<dbReference type="OrthoDB" id="189227at2"/>
<accession>B9XSA2</accession>
<proteinExistence type="predicted"/>
<name>B9XSA2_PEDPL</name>
<feature type="region of interest" description="Disordered" evidence="1">
    <location>
        <begin position="270"/>
        <end position="291"/>
    </location>
</feature>
<reference evidence="2 3" key="1">
    <citation type="journal article" date="2011" name="J. Bacteriol.">
        <title>Genome sequence of 'Pedosphaera parvula' Ellin514, an aerobic Verrucomicrobial isolate from pasture soil.</title>
        <authorList>
            <person name="Kant R."/>
            <person name="van Passel M.W."/>
            <person name="Sangwan P."/>
            <person name="Palva A."/>
            <person name="Lucas S."/>
            <person name="Copeland A."/>
            <person name="Lapidus A."/>
            <person name="Glavina Del Rio T."/>
            <person name="Dalin E."/>
            <person name="Tice H."/>
            <person name="Bruce D."/>
            <person name="Goodwin L."/>
            <person name="Pitluck S."/>
            <person name="Chertkov O."/>
            <person name="Larimer F.W."/>
            <person name="Land M.L."/>
            <person name="Hauser L."/>
            <person name="Brettin T.S."/>
            <person name="Detter J.C."/>
            <person name="Han S."/>
            <person name="de Vos W.M."/>
            <person name="Janssen P.H."/>
            <person name="Smidt H."/>
        </authorList>
    </citation>
    <scope>NUCLEOTIDE SEQUENCE [LARGE SCALE GENOMIC DNA]</scope>
    <source>
        <strain evidence="2 3">Ellin514</strain>
    </source>
</reference>
<dbReference type="STRING" id="320771.Cflav_PD0238"/>
<evidence type="ECO:0000313" key="2">
    <source>
        <dbReference type="EMBL" id="EEF57272.1"/>
    </source>
</evidence>
<organism evidence="2 3">
    <name type="scientific">Pedosphaera parvula (strain Ellin514)</name>
    <dbReference type="NCBI Taxonomy" id="320771"/>
    <lineage>
        <taxon>Bacteria</taxon>
        <taxon>Pseudomonadati</taxon>
        <taxon>Verrucomicrobiota</taxon>
        <taxon>Pedosphaerae</taxon>
        <taxon>Pedosphaerales</taxon>
        <taxon>Pedosphaeraceae</taxon>
        <taxon>Pedosphaera</taxon>
    </lineage>
</organism>
<comment type="caution">
    <text evidence="2">The sequence shown here is derived from an EMBL/GenBank/DDBJ whole genome shotgun (WGS) entry which is preliminary data.</text>
</comment>
<keyword evidence="3" id="KW-1185">Reference proteome</keyword>
<gene>
    <name evidence="2" type="ORF">Cflav_PD0238</name>
</gene>
<dbReference type="RefSeq" id="WP_007418685.1">
    <property type="nucleotide sequence ID" value="NZ_ABOX02000076.1"/>
</dbReference>
<dbReference type="AlphaFoldDB" id="B9XSA2"/>
<dbReference type="Proteomes" id="UP000003688">
    <property type="component" value="Unassembled WGS sequence"/>
</dbReference>
<protein>
    <submittedName>
        <fullName evidence="2">Uncharacterized protein</fullName>
    </submittedName>
</protein>
<sequence precursor="true">MKNLGLLLTLWLASIYGLKAQVAVEVTMDRDQFLPNESVPVAVRVVNRSGQTIHLGKEVDWLTFSVESHDGFIIAKYGEVPVMKEFDLQSSERATRRCDLSPYFNLGQPGHYSVIATVRIKDWNIELSSEPKTFDVIQGTKIWEQEFGVPGKALTNTALPEVRKYILQQATFMKESSLYLRLTDATETQCYKLIRVGPMSSVSHPEPKLDKASNLHLVYQTGSRIFTYSLVNPSGELIKRQTYEYANSRPRLGIDDEGKVSVVGGSRRIASSDLPVASPTSSPNDVPPPKP</sequence>
<dbReference type="EMBL" id="ABOX02000076">
    <property type="protein sequence ID" value="EEF57272.1"/>
    <property type="molecule type" value="Genomic_DNA"/>
</dbReference>
<evidence type="ECO:0000256" key="1">
    <source>
        <dbReference type="SAM" id="MobiDB-lite"/>
    </source>
</evidence>
<evidence type="ECO:0000313" key="3">
    <source>
        <dbReference type="Proteomes" id="UP000003688"/>
    </source>
</evidence>